<dbReference type="NCBIfam" id="TIGR02985">
    <property type="entry name" value="Sig70_bacteroi1"/>
    <property type="match status" value="1"/>
</dbReference>
<dbReference type="Pfam" id="PF04542">
    <property type="entry name" value="Sigma70_r2"/>
    <property type="match status" value="1"/>
</dbReference>
<dbReference type="Gene3D" id="1.10.1740.10">
    <property type="match status" value="1"/>
</dbReference>
<evidence type="ECO:0000259" key="5">
    <source>
        <dbReference type="SMART" id="SM00421"/>
    </source>
</evidence>
<dbReference type="InterPro" id="IPR013324">
    <property type="entry name" value="RNA_pol_sigma_r3/r4-like"/>
</dbReference>
<keyword evidence="4" id="KW-0804">Transcription</keyword>
<dbReference type="SUPFAM" id="SSF88946">
    <property type="entry name" value="Sigma2 domain of RNA polymerase sigma factors"/>
    <property type="match status" value="1"/>
</dbReference>
<dbReference type="InterPro" id="IPR039425">
    <property type="entry name" value="RNA_pol_sigma-70-like"/>
</dbReference>
<dbReference type="InterPro" id="IPR036388">
    <property type="entry name" value="WH-like_DNA-bd_sf"/>
</dbReference>
<evidence type="ECO:0000313" key="7">
    <source>
        <dbReference type="Proteomes" id="UP000634134"/>
    </source>
</evidence>
<dbReference type="Pfam" id="PF08281">
    <property type="entry name" value="Sigma70_r4_2"/>
    <property type="match status" value="1"/>
</dbReference>
<gene>
    <name evidence="6" type="ORF">IEE83_05005</name>
</gene>
<comment type="caution">
    <text evidence="6">The sequence shown here is derived from an EMBL/GenBank/DDBJ whole genome shotgun (WGS) entry which is preliminary data.</text>
</comment>
<dbReference type="InterPro" id="IPR000792">
    <property type="entry name" value="Tscrpt_reg_LuxR_C"/>
</dbReference>
<dbReference type="SMART" id="SM00421">
    <property type="entry name" value="HTH_LUXR"/>
    <property type="match status" value="1"/>
</dbReference>
<organism evidence="6 7">
    <name type="scientific">Dyadobacter subterraneus</name>
    <dbReference type="NCBI Taxonomy" id="2773304"/>
    <lineage>
        <taxon>Bacteria</taxon>
        <taxon>Pseudomonadati</taxon>
        <taxon>Bacteroidota</taxon>
        <taxon>Cytophagia</taxon>
        <taxon>Cytophagales</taxon>
        <taxon>Spirosomataceae</taxon>
        <taxon>Dyadobacter</taxon>
    </lineage>
</organism>
<evidence type="ECO:0000256" key="4">
    <source>
        <dbReference type="ARBA" id="ARBA00023163"/>
    </source>
</evidence>
<dbReference type="Gene3D" id="1.10.10.10">
    <property type="entry name" value="Winged helix-like DNA-binding domain superfamily/Winged helix DNA-binding domain"/>
    <property type="match status" value="1"/>
</dbReference>
<feature type="domain" description="HTH luxR-type" evidence="5">
    <location>
        <begin position="131"/>
        <end position="188"/>
    </location>
</feature>
<keyword evidence="7" id="KW-1185">Reference proteome</keyword>
<dbReference type="Proteomes" id="UP000634134">
    <property type="component" value="Unassembled WGS sequence"/>
</dbReference>
<dbReference type="InterPro" id="IPR007627">
    <property type="entry name" value="RNA_pol_sigma70_r2"/>
</dbReference>
<proteinExistence type="inferred from homology"/>
<evidence type="ECO:0000256" key="1">
    <source>
        <dbReference type="ARBA" id="ARBA00010641"/>
    </source>
</evidence>
<comment type="similarity">
    <text evidence="1">Belongs to the sigma-70 factor family. ECF subfamily.</text>
</comment>
<protein>
    <submittedName>
        <fullName evidence="6">RNA polymerase sigma-70 factor</fullName>
    </submittedName>
</protein>
<dbReference type="PRINTS" id="PR00038">
    <property type="entry name" value="HTHLUXR"/>
</dbReference>
<evidence type="ECO:0000256" key="2">
    <source>
        <dbReference type="ARBA" id="ARBA00023015"/>
    </source>
</evidence>
<keyword evidence="2" id="KW-0805">Transcription regulation</keyword>
<keyword evidence="3" id="KW-0731">Sigma factor</keyword>
<dbReference type="InterPro" id="IPR014284">
    <property type="entry name" value="RNA_pol_sigma-70_dom"/>
</dbReference>
<accession>A0ABR9W8G7</accession>
<name>A0ABR9W8G7_9BACT</name>
<evidence type="ECO:0000313" key="6">
    <source>
        <dbReference type="EMBL" id="MBE9461236.1"/>
    </source>
</evidence>
<evidence type="ECO:0000256" key="3">
    <source>
        <dbReference type="ARBA" id="ARBA00023082"/>
    </source>
</evidence>
<dbReference type="InterPro" id="IPR013325">
    <property type="entry name" value="RNA_pol_sigma_r2"/>
</dbReference>
<dbReference type="InterPro" id="IPR014327">
    <property type="entry name" value="RNA_pol_sigma70_bacteroid"/>
</dbReference>
<dbReference type="PANTHER" id="PTHR43133">
    <property type="entry name" value="RNA POLYMERASE ECF-TYPE SIGMA FACTO"/>
    <property type="match status" value="1"/>
</dbReference>
<dbReference type="InterPro" id="IPR013249">
    <property type="entry name" value="RNA_pol_sigma70_r4_t2"/>
</dbReference>
<dbReference type="NCBIfam" id="TIGR02937">
    <property type="entry name" value="sigma70-ECF"/>
    <property type="match status" value="1"/>
</dbReference>
<dbReference type="PANTHER" id="PTHR43133:SF46">
    <property type="entry name" value="RNA POLYMERASE SIGMA-70 FACTOR ECF SUBFAMILY"/>
    <property type="match status" value="1"/>
</dbReference>
<dbReference type="SUPFAM" id="SSF88659">
    <property type="entry name" value="Sigma3 and sigma4 domains of RNA polymerase sigma factors"/>
    <property type="match status" value="1"/>
</dbReference>
<reference evidence="7" key="1">
    <citation type="submission" date="2023-07" db="EMBL/GenBank/DDBJ databases">
        <title>Dyadobacter sp. nov 'subterranea' isolated from contaminted grondwater.</title>
        <authorList>
            <person name="Szabo I."/>
            <person name="Al-Omari J."/>
            <person name="Szerdahelyi S.G."/>
            <person name="Rado J."/>
        </authorList>
    </citation>
    <scope>NUCLEOTIDE SEQUENCE [LARGE SCALE GENOMIC DNA]</scope>
    <source>
        <strain evidence="7">UP-52</strain>
    </source>
</reference>
<dbReference type="RefSeq" id="WP_194119516.1">
    <property type="nucleotide sequence ID" value="NZ_JACYGY010000001.1"/>
</dbReference>
<sequence>MNARYTNFSDSDLLEIIRTDADRKAFEEFYTRYFSQLFNYVYSRVNDRFTSQEIVQELFVSIWQKRSVLVIQDCKSYLFSAAKKLIITHYRAEMSRQNRNTIWESTRESSAETTYQDTLAIDLQHRYHEALHLLPEKCRQVFTMSRQGLSNRDVALELNISEKTVEQHITKALRILKEYLKEHLAYTLILINLFQ</sequence>
<dbReference type="EMBL" id="JACYGY010000001">
    <property type="protein sequence ID" value="MBE9461236.1"/>
    <property type="molecule type" value="Genomic_DNA"/>
</dbReference>